<proteinExistence type="predicted"/>
<accession>A0A5C2S6S1</accession>
<organism evidence="2 3">
    <name type="scientific">Lentinus tigrinus ALCF2SS1-6</name>
    <dbReference type="NCBI Taxonomy" id="1328759"/>
    <lineage>
        <taxon>Eukaryota</taxon>
        <taxon>Fungi</taxon>
        <taxon>Dikarya</taxon>
        <taxon>Basidiomycota</taxon>
        <taxon>Agaricomycotina</taxon>
        <taxon>Agaricomycetes</taxon>
        <taxon>Polyporales</taxon>
        <taxon>Polyporaceae</taxon>
        <taxon>Lentinus</taxon>
    </lineage>
</organism>
<name>A0A5C2S6S1_9APHY</name>
<reference evidence="2" key="1">
    <citation type="journal article" date="2018" name="Genome Biol. Evol.">
        <title>Genomics and development of Lentinus tigrinus, a white-rot wood-decaying mushroom with dimorphic fruiting bodies.</title>
        <authorList>
            <person name="Wu B."/>
            <person name="Xu Z."/>
            <person name="Knudson A."/>
            <person name="Carlson A."/>
            <person name="Chen N."/>
            <person name="Kovaka S."/>
            <person name="LaButti K."/>
            <person name="Lipzen A."/>
            <person name="Pennachio C."/>
            <person name="Riley R."/>
            <person name="Schakwitz W."/>
            <person name="Umezawa K."/>
            <person name="Ohm R.A."/>
            <person name="Grigoriev I.V."/>
            <person name="Nagy L.G."/>
            <person name="Gibbons J."/>
            <person name="Hibbett D."/>
        </authorList>
    </citation>
    <scope>NUCLEOTIDE SEQUENCE [LARGE SCALE GENOMIC DNA]</scope>
    <source>
        <strain evidence="2">ALCF2SS1-6</strain>
    </source>
</reference>
<feature type="region of interest" description="Disordered" evidence="1">
    <location>
        <begin position="1"/>
        <end position="28"/>
    </location>
</feature>
<dbReference type="EMBL" id="ML122270">
    <property type="protein sequence ID" value="RPD59410.1"/>
    <property type="molecule type" value="Genomic_DNA"/>
</dbReference>
<protein>
    <submittedName>
        <fullName evidence="2">Uncharacterized protein</fullName>
    </submittedName>
</protein>
<dbReference type="AlphaFoldDB" id="A0A5C2S6S1"/>
<sequence length="55" mass="6555">MIDVRSTSARGWYKHNHHHEDRSRVVNPSADRSFHTRAAVSSTVWWWYATVIELF</sequence>
<gene>
    <name evidence="2" type="ORF">L227DRAFT_576246</name>
</gene>
<evidence type="ECO:0000256" key="1">
    <source>
        <dbReference type="SAM" id="MobiDB-lite"/>
    </source>
</evidence>
<keyword evidence="3" id="KW-1185">Reference proteome</keyword>
<evidence type="ECO:0000313" key="2">
    <source>
        <dbReference type="EMBL" id="RPD59410.1"/>
    </source>
</evidence>
<evidence type="ECO:0000313" key="3">
    <source>
        <dbReference type="Proteomes" id="UP000313359"/>
    </source>
</evidence>
<dbReference type="Proteomes" id="UP000313359">
    <property type="component" value="Unassembled WGS sequence"/>
</dbReference>